<organism evidence="1 2">
    <name type="scientific">Cylicostephanus goldi</name>
    <name type="common">Nematode worm</name>
    <dbReference type="NCBI Taxonomy" id="71465"/>
    <lineage>
        <taxon>Eukaryota</taxon>
        <taxon>Metazoa</taxon>
        <taxon>Ecdysozoa</taxon>
        <taxon>Nematoda</taxon>
        <taxon>Chromadorea</taxon>
        <taxon>Rhabditida</taxon>
        <taxon>Rhabditina</taxon>
        <taxon>Rhabditomorpha</taxon>
        <taxon>Strongyloidea</taxon>
        <taxon>Strongylidae</taxon>
        <taxon>Cylicostephanus</taxon>
    </lineage>
</organism>
<evidence type="ECO:0000313" key="1">
    <source>
        <dbReference type="EMBL" id="VDK51275.1"/>
    </source>
</evidence>
<reference evidence="1 2" key="1">
    <citation type="submission" date="2018-11" db="EMBL/GenBank/DDBJ databases">
        <authorList>
            <consortium name="Pathogen Informatics"/>
        </authorList>
    </citation>
    <scope>NUCLEOTIDE SEQUENCE [LARGE SCALE GENOMIC DNA]</scope>
</reference>
<dbReference type="InterPro" id="IPR001106">
    <property type="entry name" value="Aromatic_Lyase"/>
</dbReference>
<dbReference type="Pfam" id="PF00221">
    <property type="entry name" value="Lyase_aromatic"/>
    <property type="match status" value="1"/>
</dbReference>
<dbReference type="Proteomes" id="UP000271889">
    <property type="component" value="Unassembled WGS sequence"/>
</dbReference>
<gene>
    <name evidence="1" type="ORF">CGOC_LOCUS2017</name>
</gene>
<dbReference type="SUPFAM" id="SSF48557">
    <property type="entry name" value="L-aspartase-like"/>
    <property type="match status" value="1"/>
</dbReference>
<dbReference type="InterPro" id="IPR008948">
    <property type="entry name" value="L-Aspartase-like"/>
</dbReference>
<name>A0A3P6RCC9_CYLGO</name>
<dbReference type="EMBL" id="UYRV01004244">
    <property type="protein sequence ID" value="VDK51275.1"/>
    <property type="molecule type" value="Genomic_DNA"/>
</dbReference>
<dbReference type="Gene3D" id="1.20.200.10">
    <property type="entry name" value="Fumarase/aspartase (Central domain)"/>
    <property type="match status" value="1"/>
</dbReference>
<sequence>MSERRLERLVNNHLSGLPTFLTPNGGLNSGYMMVQVCAAALVSENKVLCHPSSVDSIPTSCNQEDHVSMGGFAARKAITVIEHVEAVLAMELMAACQGLEFLKPLISTAPLNKVYQLVRTVTPPLTEDRFMQPEIEAVTQLLRENKV</sequence>
<dbReference type="OrthoDB" id="10051290at2759"/>
<dbReference type="AlphaFoldDB" id="A0A3P6RCC9"/>
<accession>A0A3P6RCC9</accession>
<keyword evidence="2" id="KW-1185">Reference proteome</keyword>
<evidence type="ECO:0000313" key="2">
    <source>
        <dbReference type="Proteomes" id="UP000271889"/>
    </source>
</evidence>
<dbReference type="GO" id="GO:0003824">
    <property type="term" value="F:catalytic activity"/>
    <property type="evidence" value="ECO:0007669"/>
    <property type="project" value="InterPro"/>
</dbReference>
<protein>
    <recommendedName>
        <fullName evidence="3">Histidine ammonia-lyase</fullName>
    </recommendedName>
</protein>
<proteinExistence type="predicted"/>
<evidence type="ECO:0008006" key="3">
    <source>
        <dbReference type="Google" id="ProtNLM"/>
    </source>
</evidence>
<dbReference type="PANTHER" id="PTHR10362">
    <property type="entry name" value="HISTIDINE AMMONIA-LYASE"/>
    <property type="match status" value="1"/>
</dbReference>